<dbReference type="Proteomes" id="UP001149860">
    <property type="component" value="Chromosome"/>
</dbReference>
<accession>A0ACD5DE55</accession>
<reference evidence="1" key="1">
    <citation type="submission" date="2024-08" db="EMBL/GenBank/DDBJ databases">
        <title>Lentilactobacillus sp. nov., isolated from tree bark.</title>
        <authorList>
            <person name="Phuengjayaem S."/>
            <person name="Tanasupawat S."/>
        </authorList>
    </citation>
    <scope>NUCLEOTIDE SEQUENCE</scope>
    <source>
        <strain evidence="1">SPB1-3</strain>
    </source>
</reference>
<gene>
    <name evidence="1" type="ORF">O0236_008540</name>
</gene>
<protein>
    <submittedName>
        <fullName evidence="1">Uncharacterized protein</fullName>
    </submittedName>
</protein>
<proteinExistence type="predicted"/>
<keyword evidence="2" id="KW-1185">Reference proteome</keyword>
<evidence type="ECO:0000313" key="2">
    <source>
        <dbReference type="Proteomes" id="UP001149860"/>
    </source>
</evidence>
<sequence>MASYELVKYPDVIRDELGMPANKVVAMGVALGYEKSDKNLNAYRSDRVATDQMLKIID</sequence>
<name>A0ACD5DE55_9LACO</name>
<dbReference type="EMBL" id="CP168151">
    <property type="protein sequence ID" value="XFD39438.1"/>
    <property type="molecule type" value="Genomic_DNA"/>
</dbReference>
<organism evidence="1 2">
    <name type="scientific">Lentilactobacillus terminaliae</name>
    <dbReference type="NCBI Taxonomy" id="3003483"/>
    <lineage>
        <taxon>Bacteria</taxon>
        <taxon>Bacillati</taxon>
        <taxon>Bacillota</taxon>
        <taxon>Bacilli</taxon>
        <taxon>Lactobacillales</taxon>
        <taxon>Lactobacillaceae</taxon>
        <taxon>Lentilactobacillus</taxon>
    </lineage>
</organism>
<evidence type="ECO:0000313" key="1">
    <source>
        <dbReference type="EMBL" id="XFD39438.1"/>
    </source>
</evidence>